<feature type="compositionally biased region" description="Low complexity" evidence="10">
    <location>
        <begin position="99"/>
        <end position="113"/>
    </location>
</feature>
<feature type="region of interest" description="Disordered" evidence="10">
    <location>
        <begin position="1924"/>
        <end position="1944"/>
    </location>
</feature>
<dbReference type="InterPro" id="IPR028941">
    <property type="entry name" value="WHIM2_dom"/>
</dbReference>
<feature type="coiled-coil region" evidence="9">
    <location>
        <begin position="696"/>
        <end position="723"/>
    </location>
</feature>
<feature type="compositionally biased region" description="Low complexity" evidence="10">
    <location>
        <begin position="1253"/>
        <end position="1265"/>
    </location>
</feature>
<feature type="domain" description="Bromo" evidence="11">
    <location>
        <begin position="1149"/>
        <end position="1219"/>
    </location>
</feature>
<feature type="repeat" description="HEAT" evidence="8">
    <location>
        <begin position="2085"/>
        <end position="2123"/>
    </location>
</feature>
<dbReference type="PANTHER" id="PTHR10063">
    <property type="entry name" value="TUBERIN"/>
    <property type="match status" value="1"/>
</dbReference>
<dbReference type="Gene3D" id="1.20.920.10">
    <property type="entry name" value="Bromodomain-like"/>
    <property type="match status" value="2"/>
</dbReference>
<dbReference type="InterPro" id="IPR018501">
    <property type="entry name" value="DDT_dom"/>
</dbReference>
<comment type="caution">
    <text evidence="14">The sequence shown here is derived from an EMBL/GenBank/DDBJ whole genome shotgun (WGS) entry which is preliminary data.</text>
</comment>
<dbReference type="Proteomes" id="UP001146120">
    <property type="component" value="Unassembled WGS sequence"/>
</dbReference>
<feature type="domain" description="DDT" evidence="13">
    <location>
        <begin position="378"/>
        <end position="441"/>
    </location>
</feature>
<evidence type="ECO:0000256" key="2">
    <source>
        <dbReference type="ARBA" id="ARBA00022468"/>
    </source>
</evidence>
<dbReference type="GO" id="GO:0005634">
    <property type="term" value="C:nucleus"/>
    <property type="evidence" value="ECO:0007669"/>
    <property type="project" value="UniProtKB-SubCell"/>
</dbReference>
<dbReference type="PROSITE" id="PS50827">
    <property type="entry name" value="DDT"/>
    <property type="match status" value="1"/>
</dbReference>
<gene>
    <name evidence="14" type="ORF">N0F65_001210</name>
</gene>
<evidence type="ECO:0000256" key="9">
    <source>
        <dbReference type="SAM" id="Coils"/>
    </source>
</evidence>
<evidence type="ECO:0000313" key="15">
    <source>
        <dbReference type="Proteomes" id="UP001146120"/>
    </source>
</evidence>
<dbReference type="GO" id="GO:0009725">
    <property type="term" value="P:response to hormone"/>
    <property type="evidence" value="ECO:0007669"/>
    <property type="project" value="InterPro"/>
</dbReference>
<sequence>MVHIPATVIAWVCFQAETEANNQTDSSNDDSSDNSSADSSSGDESTQHMSTAPSASGESDQSSSSSSDSDGEERSVQSSPTSAPSVPVAATKAPKKGPAKSPNKTTKPTSKGPEVSAEVAELMRTDKECEIQPSGTEDELNLLECTFRFPPEYSRLRVWLPEITDWCLDYSEGDPTLWVITPYAWYKIAGPLAGLLPHPSYRSVFKHVRSLFEASYLVAYVLKEWLPINKKVSYRATLQQVVELSLKGRYPVSAWLLMENCQFIRNQIADLVSDKDAYLDSMFFRQLQRVSDSYKYREERTKKELEEKELKRKQREQERLERKQKQRDERDKRKDKKDQEKREREKEKKYPVEDMELLSENAPNIIPLEGEKWRGVDSTLLGDLIMAWQTICTFSSYTAMKPISLEALAGCMTADQHDGTSAELTRIFVGFLRSILSEKSFASLMDNLVVEGTVKVGDLFANTERIYGIGERPYLDMLNAVTWQEILRQLMSKELGIDASIGHVEPLVGCEIVRQTLFMQVTSTPFNSPVDTTLRGLEDYVEIIKQPMDLGTIRKKLEDGCYEVPNGHELFASDVRLIWENAVLYNGEQSEIGRAALALSDIFEQDYRRLVLGRIQANENRIEGCKRVKEFLRKSEVSSSVPTYADIAYGLYAFDFHKLPLPFKVGALAWLCGEFVNLDSVRTHLETQVEREAVVLRAHKKQASEIEARRKESERQRRQKEKEFRKECIADGIPLNSRDAVTDEIKKKHEFIGDFYEELDAETIEHEAGFEEERKAQEEALTNELKGAITREYPVGKDRFHNCYWVFKNDTKKRLFVEKSDSGSFFVCDSRDQLDALLQWLNPKGVREMDLLKTMNRLKDDLLKEDEGHSVNTSHGNGVNEVEEAGTINLFPLPGGAVPPETFELPKDGGSVQSLLVVKKMLLSLEKHLSHAGSLLPDWDATGHWRERVETSSACTSLKESLSKLEDAVADSPKKKETIRASWKRKRREWRLGLDGSENPTQLALLVHVFLAECVNVEAFMDLYIKFDRKEWLKLRAKECRNFIPEIDKHVIYFGDGHVQALKDDAKVKKKRFTRQSDPPIAHATLLCVVKNISFHHGGGDPYALLGLQPVPDPSTHSCARQPGKLLCPSPSPLQRLSRILLRVVAKLKSHENAGPFLEPVSDRDFPEYKELILHPMDISKMETKTRQLAYRQSSEFLADAKLICSNCELFCEDRFPMLPPLARNLVELTEGWLRKLVKELRACEKELSVDDGGASSGASQSTAAPKSENAKPQDIPREIIAILRLENRLPEYVVDVQRYENAVSRQWQPGERFRILFRSPQGFPGDFYGGVTAGSLPFGDNGLLPWEALRVTWDEDDGADDSRINPWEADIVTEKRKTNHTASKVAVSDKNPDTNTRNWIRALGDEAPPERQPAPLPHRHTQTRTQRAQHPAQPPTARPRAGNDASPVTSDGMDASSSDGSSDGAARHEATAEARPSSSATRAVQEPNCDVMERRDHRRNNSSGNISIASGSHRPSDMGTATASSELVLQLQRLCQRQRLRSEERSFVRDVERVLFLLRSQPPAMLRSRSAGNMQDDDSSDADGDSEGLSQDMQALALPMPSTSDRAEPSLVEMEMLFDCISDLFDHRNVEVRSIAFEVINLCMGYYGDQLSSSFRRKIFHRLENHAAGDFKQRQKSLRLLTQEGRNLEPFSVELGWLLLQLLEESDDQRDLILLIQNILRRSPLALDIETVIAVTSIICGRCDLAWSRGDIDSCKRFLTFFHVLATHTLEHAVSTTVCLRTLCCMVNADGHGTWSIMKTLLNGTAGFQVLRGLISLLESPQLNTQWVLRGAVFFVGMSCWGSQRVAQLEEVKWAPILLALESVLKCNNGVVIFEVILSLQRLIKKYGDSRIATKDTDKRIVVEWDIILRIFKELRPWLSMNEEGSAQSADENTNSNNSSREATALVHPTETPGNPMGNSSEEIALSIHQTRIPKELLDTLAVVEELVSQGAFAGEVDEFFNVLEEYLPYLSEHSTLFLLKHRAKSAHPASDINWLRSLEAIVDEFFAEESMPVVIRQEALQVLQMSLWSSRNICEDRVIEEVLLPMLCDVYDDPHADIRRRGLDLITEVARQLESIKFDTLLDILANAVSLSEYDDSQQLAISGIVSLFSSYFNHMPPTRALRMYEIITATIETHRSFEVRKIALGCLTRICEANSDFRLQWRHTQLRTSRFLYVTSTAVRSAQTGACVPVARALRAMLTLASTETHAVLFRMAVEGIRTMLQNRTILTSIDISDMTTKLVSCIDYRAFGRAAVADELMDVIRKVEGAGNSSDVAKPRLDARTRCLTDTDIAQFLNSGSNSGSNSRANESVSPKASFRDSAATLCRVRFMTLGLEILELLAASYASALSPETRQQLLLCLIGALDVHLSVAEKDTFASGSASECYPSPIMLGYSTTTAPSGSTAVLSTRVVASSASVRPRPSMAAKSQEETNHNVELVYQPASQHPSGLVDPSVLKAVSPHSGFTSRMLSRLQSSASHSNLFHALSLSSNKQAITSSPHRDDRVHLQKVLHLLFDAEFGFVHVVTNAISLLTLHVHVDMTEHLDLLLRSSRVCFTTSEGDFRADVYAVVVEMLENVLHSIHTSVELPLLKQVLEVLLVGFQFGKSKQIAFLCHQLLCRIIFRSRSRDRAELAAVVLPTLRQCFVRSNSLLMEATIDFLMCYGFAKSFAPPPSLAPNNDIRSHNGNQEGRSRSWVYNNSILTITIRDEKKAQLTIRRSNCTNHWNLGGSRLHGFQFDDGVVRPSSASLKTKLATRSPNEPRQTKLHFPREGSRQVRTLDDLDAVELKPVRPSDAPQPGQALDDSENVALSSNIPRGSALSESYRPRSKAPSVRAAARGIKNITPEMYMWKSKANRKQVKFCLDGGGAGFPSPAAALPPLPAYDGVGGSPSYFCDTREADRVDRGSTNEPSVASVDEQHQGSPRDQESNQQRETDESSANDMFLLYSHQDASTREEQDEPFDPMYLMMQLFDLTVEQRPQLLRNDQALTLALNVLDRTPEFETLKIGLVYVRNGKQKHESDVLGNIGGSVGYLQFLRELGTITKLEGFTGYSGGLDVSNNSDGKFGLVYKDDCTQIVFHVATMMEAADEQERRRNGVPASGCGLSSATKKKRHIGNDFVHVVYKECDGEYDVNTLSGQFNDVHIIVQPLKAQEYRTEVHCKAGIQPFGPLFGTQIVSSAIVAEAVRLTCVHANVACRAFHHELVGFTMNCEERLKQIKQMGIRLATAEDWTLATH</sequence>
<feature type="region of interest" description="Disordered" evidence="10">
    <location>
        <begin position="1250"/>
        <end position="1272"/>
    </location>
</feature>
<feature type="region of interest" description="Disordered" evidence="10">
    <location>
        <begin position="1567"/>
        <end position="1589"/>
    </location>
</feature>
<evidence type="ECO:0000259" key="11">
    <source>
        <dbReference type="PROSITE" id="PS50014"/>
    </source>
</evidence>
<feature type="compositionally biased region" description="Acidic residues" evidence="10">
    <location>
        <begin position="1576"/>
        <end position="1587"/>
    </location>
</feature>
<dbReference type="Gene3D" id="1.25.10.10">
    <property type="entry name" value="Leucine-rich Repeat Variant"/>
    <property type="match status" value="1"/>
</dbReference>
<dbReference type="SUPFAM" id="SSF111347">
    <property type="entry name" value="Rap/Ran-GAP"/>
    <property type="match status" value="1"/>
</dbReference>
<dbReference type="GO" id="GO:0005737">
    <property type="term" value="C:cytoplasm"/>
    <property type="evidence" value="ECO:0007669"/>
    <property type="project" value="TreeGrafter"/>
</dbReference>
<dbReference type="InterPro" id="IPR016024">
    <property type="entry name" value="ARM-type_fold"/>
</dbReference>
<dbReference type="Pfam" id="PF02145">
    <property type="entry name" value="Rap_GAP"/>
    <property type="match status" value="1"/>
</dbReference>
<dbReference type="PROSITE" id="PS50077">
    <property type="entry name" value="HEAT_REPEAT"/>
    <property type="match status" value="1"/>
</dbReference>
<reference evidence="14" key="1">
    <citation type="submission" date="2022-11" db="EMBL/GenBank/DDBJ databases">
        <authorList>
            <person name="Morgan W.R."/>
            <person name="Tartar A."/>
        </authorList>
    </citation>
    <scope>NUCLEOTIDE SEQUENCE</scope>
    <source>
        <strain evidence="14">ARSEF 373</strain>
    </source>
</reference>
<dbReference type="Gene3D" id="3.40.50.11210">
    <property type="entry name" value="Rap/Ran-GAP"/>
    <property type="match status" value="1"/>
</dbReference>
<organism evidence="14 15">
    <name type="scientific">Lagenidium giganteum</name>
    <dbReference type="NCBI Taxonomy" id="4803"/>
    <lineage>
        <taxon>Eukaryota</taxon>
        <taxon>Sar</taxon>
        <taxon>Stramenopiles</taxon>
        <taxon>Oomycota</taxon>
        <taxon>Peronosporomycetes</taxon>
        <taxon>Pythiales</taxon>
        <taxon>Pythiaceae</taxon>
    </lineage>
</organism>
<evidence type="ECO:0000256" key="4">
    <source>
        <dbReference type="ARBA" id="ARBA00023117"/>
    </source>
</evidence>
<dbReference type="GO" id="GO:0005096">
    <property type="term" value="F:GTPase activator activity"/>
    <property type="evidence" value="ECO:0007669"/>
    <property type="project" value="UniProtKB-KW"/>
</dbReference>
<dbReference type="GO" id="GO:0051056">
    <property type="term" value="P:regulation of small GTPase mediated signal transduction"/>
    <property type="evidence" value="ECO:0007669"/>
    <property type="project" value="InterPro"/>
</dbReference>
<feature type="region of interest" description="Disordered" evidence="10">
    <location>
        <begin position="2829"/>
        <end position="2876"/>
    </location>
</feature>
<evidence type="ECO:0000256" key="3">
    <source>
        <dbReference type="ARBA" id="ARBA00023015"/>
    </source>
</evidence>
<keyword evidence="6" id="KW-0539">Nucleus</keyword>
<dbReference type="InterPro" id="IPR035974">
    <property type="entry name" value="Rap/Ran-GAP_sf"/>
</dbReference>
<dbReference type="Pfam" id="PF00439">
    <property type="entry name" value="Bromodomain"/>
    <property type="match status" value="2"/>
</dbReference>
<dbReference type="SUPFAM" id="SSF47370">
    <property type="entry name" value="Bromodomain"/>
    <property type="match status" value="2"/>
</dbReference>
<keyword evidence="4 7" id="KW-0103">Bromodomain</keyword>
<dbReference type="PANTHER" id="PTHR10063:SF0">
    <property type="entry name" value="TUBERIN"/>
    <property type="match status" value="1"/>
</dbReference>
<evidence type="ECO:0000256" key="7">
    <source>
        <dbReference type="PROSITE-ProRule" id="PRU00035"/>
    </source>
</evidence>
<dbReference type="Pfam" id="PF12047">
    <property type="entry name" value="DNMT1-RFD"/>
    <property type="match status" value="1"/>
</dbReference>
<dbReference type="InterPro" id="IPR022702">
    <property type="entry name" value="Cytosine_MeTrfase1_RFD"/>
</dbReference>
<dbReference type="InterPro" id="IPR011989">
    <property type="entry name" value="ARM-like"/>
</dbReference>
<dbReference type="Pfam" id="PF15613">
    <property type="entry name" value="WSD"/>
    <property type="match status" value="1"/>
</dbReference>
<dbReference type="PROSITE" id="PS50014">
    <property type="entry name" value="BROMODOMAIN_2"/>
    <property type="match status" value="2"/>
</dbReference>
<dbReference type="PROSITE" id="PS00633">
    <property type="entry name" value="BROMODOMAIN_1"/>
    <property type="match status" value="1"/>
</dbReference>
<dbReference type="GO" id="GO:0006355">
    <property type="term" value="P:regulation of DNA-templated transcription"/>
    <property type="evidence" value="ECO:0007669"/>
    <property type="project" value="InterPro"/>
</dbReference>
<dbReference type="InterPro" id="IPR001487">
    <property type="entry name" value="Bromodomain"/>
</dbReference>
<name>A0AAV2Z5C4_9STRA</name>
<dbReference type="PROSITE" id="PS50085">
    <property type="entry name" value="RAPGAP"/>
    <property type="match status" value="1"/>
</dbReference>
<evidence type="ECO:0000256" key="5">
    <source>
        <dbReference type="ARBA" id="ARBA00023163"/>
    </source>
</evidence>
<evidence type="ECO:0000259" key="13">
    <source>
        <dbReference type="PROSITE" id="PS50827"/>
    </source>
</evidence>
<feature type="compositionally biased region" description="Low complexity" evidence="10">
    <location>
        <begin position="54"/>
        <end position="68"/>
    </location>
</feature>
<keyword evidence="9" id="KW-0175">Coiled coil</keyword>
<feature type="compositionally biased region" description="Basic and acidic residues" evidence="10">
    <location>
        <begin position="2956"/>
        <end position="2975"/>
    </location>
</feature>
<feature type="compositionally biased region" description="Low complexity" evidence="10">
    <location>
        <begin position="76"/>
        <end position="92"/>
    </location>
</feature>
<dbReference type="Pfam" id="PF11864">
    <property type="entry name" value="DUF3384"/>
    <property type="match status" value="1"/>
</dbReference>
<dbReference type="FunFam" id="3.40.50.11210:FF:000001">
    <property type="entry name" value="Ral GTPase-activating protein subunit alpha-1 isoform 1"/>
    <property type="match status" value="1"/>
</dbReference>
<evidence type="ECO:0000256" key="10">
    <source>
        <dbReference type="SAM" id="MobiDB-lite"/>
    </source>
</evidence>
<evidence type="ECO:0000259" key="12">
    <source>
        <dbReference type="PROSITE" id="PS50085"/>
    </source>
</evidence>
<evidence type="ECO:0000313" key="14">
    <source>
        <dbReference type="EMBL" id="DBA00739.1"/>
    </source>
</evidence>
<feature type="domain" description="Rap-GAP" evidence="12">
    <location>
        <begin position="3032"/>
        <end position="3257"/>
    </location>
</feature>
<accession>A0AAV2Z5C4</accession>
<feature type="region of interest" description="Disordered" evidence="10">
    <location>
        <begin position="2941"/>
        <end position="2977"/>
    </location>
</feature>
<feature type="compositionally biased region" description="Low complexity" evidence="10">
    <location>
        <begin position="33"/>
        <end position="44"/>
    </location>
</feature>
<dbReference type="SMART" id="SM00297">
    <property type="entry name" value="BROMO"/>
    <property type="match status" value="2"/>
</dbReference>
<dbReference type="InterPro" id="IPR018359">
    <property type="entry name" value="Bromodomain_CS"/>
</dbReference>
<keyword evidence="2" id="KW-0343">GTPase activation</keyword>
<dbReference type="SUPFAM" id="SSF48371">
    <property type="entry name" value="ARM repeat"/>
    <property type="match status" value="1"/>
</dbReference>
<feature type="region of interest" description="Disordered" evidence="10">
    <location>
        <begin position="1376"/>
        <end position="1522"/>
    </location>
</feature>
<proteinExistence type="predicted"/>
<dbReference type="InterPro" id="IPR027107">
    <property type="entry name" value="Tuberin/Ral-act_asu"/>
</dbReference>
<feature type="region of interest" description="Disordered" evidence="10">
    <location>
        <begin position="308"/>
        <end position="352"/>
    </location>
</feature>
<evidence type="ECO:0000256" key="6">
    <source>
        <dbReference type="ARBA" id="ARBA00023242"/>
    </source>
</evidence>
<feature type="region of interest" description="Disordered" evidence="10">
    <location>
        <begin position="20"/>
        <end position="116"/>
    </location>
</feature>
<protein>
    <submittedName>
        <fullName evidence="14">Uncharacterized protein</fullName>
    </submittedName>
</protein>
<keyword evidence="3" id="KW-0805">Transcription regulation</keyword>
<dbReference type="InterPro" id="IPR024584">
    <property type="entry name" value="Tuberin_N"/>
</dbReference>
<keyword evidence="5" id="KW-0804">Transcription</keyword>
<comment type="subcellular location">
    <subcellularLocation>
        <location evidence="1">Nucleus</location>
    </subcellularLocation>
</comment>
<dbReference type="InterPro" id="IPR036427">
    <property type="entry name" value="Bromodomain-like_sf"/>
</dbReference>
<dbReference type="GO" id="GO:0003677">
    <property type="term" value="F:DNA binding"/>
    <property type="evidence" value="ECO:0007669"/>
    <property type="project" value="InterPro"/>
</dbReference>
<feature type="compositionally biased region" description="Polar residues" evidence="10">
    <location>
        <begin position="1924"/>
        <end position="1943"/>
    </location>
</feature>
<dbReference type="InterPro" id="IPR000331">
    <property type="entry name" value="Rap/Ran_GAP_dom"/>
</dbReference>
<reference evidence="14" key="2">
    <citation type="journal article" date="2023" name="Microbiol Resour">
        <title>Decontamination and Annotation of the Draft Genome Sequence of the Oomycete Lagenidium giganteum ARSEF 373.</title>
        <authorList>
            <person name="Morgan W.R."/>
            <person name="Tartar A."/>
        </authorList>
    </citation>
    <scope>NUCLEOTIDE SEQUENCE</scope>
    <source>
        <strain evidence="14">ARSEF 373</strain>
    </source>
</reference>
<keyword evidence="15" id="KW-1185">Reference proteome</keyword>
<dbReference type="PRINTS" id="PR00503">
    <property type="entry name" value="BROMODOMAIN"/>
</dbReference>
<feature type="domain" description="Bromo" evidence="11">
    <location>
        <begin position="523"/>
        <end position="593"/>
    </location>
</feature>
<feature type="compositionally biased region" description="Low complexity" evidence="10">
    <location>
        <begin position="1502"/>
        <end position="1513"/>
    </location>
</feature>
<evidence type="ECO:0000256" key="8">
    <source>
        <dbReference type="PROSITE-ProRule" id="PRU00103"/>
    </source>
</evidence>
<dbReference type="InterPro" id="IPR021133">
    <property type="entry name" value="HEAT_type_2"/>
</dbReference>
<feature type="compositionally biased region" description="Low complexity" evidence="10">
    <location>
        <begin position="1451"/>
        <end position="1465"/>
    </location>
</feature>
<evidence type="ECO:0000256" key="1">
    <source>
        <dbReference type="ARBA" id="ARBA00004123"/>
    </source>
</evidence>
<dbReference type="EMBL" id="DAKRPA010000059">
    <property type="protein sequence ID" value="DBA00739.1"/>
    <property type="molecule type" value="Genomic_DNA"/>
</dbReference>